<dbReference type="CDD" id="cd18186">
    <property type="entry name" value="BTB_POZ_ZBTB_KLHL-like"/>
    <property type="match status" value="1"/>
</dbReference>
<feature type="region of interest" description="Disordered" evidence="1">
    <location>
        <begin position="1"/>
        <end position="20"/>
    </location>
</feature>
<dbReference type="SUPFAM" id="SSF54695">
    <property type="entry name" value="POZ domain"/>
    <property type="match status" value="1"/>
</dbReference>
<dbReference type="SMART" id="SM00225">
    <property type="entry name" value="BTB"/>
    <property type="match status" value="1"/>
</dbReference>
<name>A0ABR4E9G9_9PEZI</name>
<dbReference type="Proteomes" id="UP001600888">
    <property type="component" value="Unassembled WGS sequence"/>
</dbReference>
<dbReference type="PROSITE" id="PS50097">
    <property type="entry name" value="BTB"/>
    <property type="match status" value="1"/>
</dbReference>
<evidence type="ECO:0000256" key="1">
    <source>
        <dbReference type="SAM" id="MobiDB-lite"/>
    </source>
</evidence>
<dbReference type="Pfam" id="PF00651">
    <property type="entry name" value="BTB"/>
    <property type="match status" value="1"/>
</dbReference>
<accession>A0ABR4E9G9</accession>
<dbReference type="InterPro" id="IPR011333">
    <property type="entry name" value="SKP1/BTB/POZ_sf"/>
</dbReference>
<reference evidence="3 4" key="1">
    <citation type="submission" date="2024-03" db="EMBL/GenBank/DDBJ databases">
        <title>A high-quality draft genome sequence of Diaporthe vaccinii, a causative agent of upright dieback and viscid rot disease in cranberry plants.</title>
        <authorList>
            <person name="Sarrasin M."/>
            <person name="Lang B.F."/>
            <person name="Burger G."/>
        </authorList>
    </citation>
    <scope>NUCLEOTIDE SEQUENCE [LARGE SCALE GENOMIC DNA]</scope>
    <source>
        <strain evidence="3 4">IS7</strain>
    </source>
</reference>
<feature type="compositionally biased region" description="Acidic residues" evidence="1">
    <location>
        <begin position="1"/>
        <end position="11"/>
    </location>
</feature>
<evidence type="ECO:0000313" key="3">
    <source>
        <dbReference type="EMBL" id="KAL2279047.1"/>
    </source>
</evidence>
<gene>
    <name evidence="3" type="ORF">FJTKL_14025</name>
</gene>
<proteinExistence type="predicted"/>
<dbReference type="PANTHER" id="PTHR47843">
    <property type="entry name" value="BTB DOMAIN-CONTAINING PROTEIN-RELATED"/>
    <property type="match status" value="1"/>
</dbReference>
<keyword evidence="4" id="KW-1185">Reference proteome</keyword>
<feature type="domain" description="BTB" evidence="2">
    <location>
        <begin position="45"/>
        <end position="112"/>
    </location>
</feature>
<dbReference type="InterPro" id="IPR000210">
    <property type="entry name" value="BTB/POZ_dom"/>
</dbReference>
<organism evidence="3 4">
    <name type="scientific">Diaporthe vaccinii</name>
    <dbReference type="NCBI Taxonomy" id="105482"/>
    <lineage>
        <taxon>Eukaryota</taxon>
        <taxon>Fungi</taxon>
        <taxon>Dikarya</taxon>
        <taxon>Ascomycota</taxon>
        <taxon>Pezizomycotina</taxon>
        <taxon>Sordariomycetes</taxon>
        <taxon>Sordariomycetidae</taxon>
        <taxon>Diaporthales</taxon>
        <taxon>Diaporthaceae</taxon>
        <taxon>Diaporthe</taxon>
        <taxon>Diaporthe eres species complex</taxon>
    </lineage>
</organism>
<dbReference type="EMBL" id="JBAWTH010000080">
    <property type="protein sequence ID" value="KAL2279047.1"/>
    <property type="molecule type" value="Genomic_DNA"/>
</dbReference>
<comment type="caution">
    <text evidence="3">The sequence shown here is derived from an EMBL/GenBank/DDBJ whole genome shotgun (WGS) entry which is preliminary data.</text>
</comment>
<dbReference type="PANTHER" id="PTHR47843:SF5">
    <property type="entry name" value="BTB_POZ DOMAIN PROTEIN"/>
    <property type="match status" value="1"/>
</dbReference>
<evidence type="ECO:0000313" key="4">
    <source>
        <dbReference type="Proteomes" id="UP001600888"/>
    </source>
</evidence>
<evidence type="ECO:0000259" key="2">
    <source>
        <dbReference type="PROSITE" id="PS50097"/>
    </source>
</evidence>
<protein>
    <recommendedName>
        <fullName evidence="2">BTB domain-containing protein</fullName>
    </recommendedName>
</protein>
<sequence length="313" mass="35266">MSQSDDAEGQPDADGISPPSKMLTFGHTKRFMESDLSLLESGHFSDVILRCGSKAWNIHKSIVCKRCVWFEKALTGSFEEAETQKITLTDIAPEPVDVVVRYLYSGAIDTDAVQKCDGDSIVSKFVSLWTVADFFLLEPLKKDITSATEDHFEGNIKVMCDAKWYIGGDEGKAIVQEFFSAAAATYRDFPHAKPCREVLIDYAHAIRLQLYRSDDFVQRIAEFPDLASDLFLVAVKGRESKWVGSSKADYRNYYVQYKCKSCKCSSKEAASWHVDPQATGKKIRIMEVPWKCETCVDKSGYLWEGRGDAQHEK</sequence>
<dbReference type="Gene3D" id="3.30.710.10">
    <property type="entry name" value="Potassium Channel Kv1.1, Chain A"/>
    <property type="match status" value="1"/>
</dbReference>